<dbReference type="Pfam" id="PF00201">
    <property type="entry name" value="UDPGT"/>
    <property type="match status" value="1"/>
</dbReference>
<dbReference type="CDD" id="cd03784">
    <property type="entry name" value="GT1_Gtf-like"/>
    <property type="match status" value="1"/>
</dbReference>
<dbReference type="AlphaFoldDB" id="A0A2I6B3R3"/>
<proteinExistence type="evidence at transcript level"/>
<evidence type="ECO:0000256" key="2">
    <source>
        <dbReference type="ARBA" id="ARBA00022679"/>
    </source>
</evidence>
<accession>A0A2I6B3R3</accession>
<dbReference type="PANTHER" id="PTHR48047:SF51">
    <property type="entry name" value="GLYCOSYLTRANSFERASE"/>
    <property type="match status" value="1"/>
</dbReference>
<dbReference type="InterPro" id="IPR035595">
    <property type="entry name" value="UDP_glycos_trans_CS"/>
</dbReference>
<dbReference type="FunFam" id="3.40.50.2000:FF:000107">
    <property type="entry name" value="Glycosyltransferase"/>
    <property type="match status" value="1"/>
</dbReference>
<evidence type="ECO:0000256" key="1">
    <source>
        <dbReference type="ARBA" id="ARBA00009995"/>
    </source>
</evidence>
<name>A0A2I6B3R3_RHORB</name>
<evidence type="ECO:0000256" key="4">
    <source>
        <dbReference type="RuleBase" id="RU362057"/>
    </source>
</evidence>
<dbReference type="InterPro" id="IPR002213">
    <property type="entry name" value="UDP_glucos_trans"/>
</dbReference>
<dbReference type="GO" id="GO:0035251">
    <property type="term" value="F:UDP-glucosyltransferase activity"/>
    <property type="evidence" value="ECO:0007669"/>
    <property type="project" value="TreeGrafter"/>
</dbReference>
<dbReference type="SUPFAM" id="SSF53756">
    <property type="entry name" value="UDP-Glycosyltransferase/glycogen phosphorylase"/>
    <property type="match status" value="1"/>
</dbReference>
<reference evidence="5" key="1">
    <citation type="journal article" date="2018" name="Mol. Plant">
        <title>Complete pathway elucidation and heterologous reconstitution of Rhodiola salidroside biosynthesis.</title>
        <authorList>
            <person name="Torrens-Spence M.P."/>
            <person name="Pluskal T."/>
            <person name="Li F.S."/>
            <person name="Carballo V."/>
            <person name="Weng J.K."/>
        </authorList>
    </citation>
    <scope>NUCLEOTIDE SEQUENCE</scope>
</reference>
<dbReference type="EC" id="2.4.1.-" evidence="4"/>
<evidence type="ECO:0000256" key="3">
    <source>
        <dbReference type="RuleBase" id="RU003718"/>
    </source>
</evidence>
<evidence type="ECO:0000313" key="5">
    <source>
        <dbReference type="EMBL" id="AUI41134.1"/>
    </source>
</evidence>
<keyword evidence="3" id="KW-0328">Glycosyltransferase</keyword>
<dbReference type="EMBL" id="MF674545">
    <property type="protein sequence ID" value="AUI41134.1"/>
    <property type="molecule type" value="mRNA"/>
</dbReference>
<dbReference type="Gene3D" id="3.40.50.2000">
    <property type="entry name" value="Glycogen Phosphorylase B"/>
    <property type="match status" value="2"/>
</dbReference>
<comment type="similarity">
    <text evidence="1 3">Belongs to the UDP-glycosyltransferase family.</text>
</comment>
<dbReference type="PANTHER" id="PTHR48047">
    <property type="entry name" value="GLYCOSYLTRANSFERASE"/>
    <property type="match status" value="1"/>
</dbReference>
<organism evidence="5">
    <name type="scientific">Rhodiola rosea</name>
    <name type="common">Roseroot</name>
    <name type="synonym">Sedum rhodiola</name>
    <dbReference type="NCBI Taxonomy" id="203015"/>
    <lineage>
        <taxon>Eukaryota</taxon>
        <taxon>Viridiplantae</taxon>
        <taxon>Streptophyta</taxon>
        <taxon>Embryophyta</taxon>
        <taxon>Tracheophyta</taxon>
        <taxon>Spermatophyta</taxon>
        <taxon>Magnoliopsida</taxon>
        <taxon>eudicotyledons</taxon>
        <taxon>Gunneridae</taxon>
        <taxon>Pentapetalae</taxon>
        <taxon>Saxifragales</taxon>
        <taxon>Crassulaceae</taxon>
        <taxon>Rhodiola</taxon>
    </lineage>
</organism>
<keyword evidence="2 3" id="KW-0808">Transferase</keyword>
<sequence length="449" mass="50253">MGSLDVVASSPHAVLFPFMSKGHTIPLLHLARLLLHRKLSVTIITTPLNLPFISTSLSDTAASFVTIPFPTHIDDTILVPFANATKRMKPDFDRVLSEFDRVDFLVSDGFLSWTYESAASLNIKHIVTYGMCAYACSIHRDNFHLLMLDKRLDSVDELFESPSFPWIKLCSDELGDPWNRPDPTGPLLDFITEVIHSANKSFGIIFNSVYELERPFVDYWAKSCNSKPFCLGPLCLSEPKAQFEKRKWIEWLDLNGPEAGPVLYAAFGTQAALSETQLQELAKGLESSGVRFLWVVKSGDLRKIETWDVGFLKRVKERGMVVSDWVNQREILSHEAVKGFLSHCGWNSVTESLCAGVPILAWPMMAEQHLNARMVVEELKVGVRAETCDGTVRGFVKAEGVERSVKRLFGDDEVRRRVAEVKEMAAAAVAEGGSSWRALTELIDEAIMK</sequence>
<protein>
    <recommendedName>
        <fullName evidence="4">Glycosyltransferase</fullName>
        <ecNumber evidence="4">2.4.1.-</ecNumber>
    </recommendedName>
</protein>
<dbReference type="PROSITE" id="PS00375">
    <property type="entry name" value="UDPGT"/>
    <property type="match status" value="1"/>
</dbReference>